<evidence type="ECO:0000256" key="2">
    <source>
        <dbReference type="ARBA" id="ARBA00022679"/>
    </source>
</evidence>
<dbReference type="CDD" id="cd00303">
    <property type="entry name" value="retropepsin_like"/>
    <property type="match status" value="1"/>
</dbReference>
<evidence type="ECO:0000313" key="15">
    <source>
        <dbReference type="Proteomes" id="UP001549920"/>
    </source>
</evidence>
<feature type="domain" description="Integrase catalytic" evidence="13">
    <location>
        <begin position="1124"/>
        <end position="1281"/>
    </location>
</feature>
<dbReference type="PROSITE" id="PS50994">
    <property type="entry name" value="INTEGRASE"/>
    <property type="match status" value="1"/>
</dbReference>
<feature type="compositionally biased region" description="Polar residues" evidence="9">
    <location>
        <begin position="90"/>
        <end position="102"/>
    </location>
</feature>
<dbReference type="SMART" id="SM00343">
    <property type="entry name" value="ZnF_C2HC"/>
    <property type="match status" value="2"/>
</dbReference>
<dbReference type="PROSITE" id="PS00141">
    <property type="entry name" value="ASP_PROTEASE"/>
    <property type="match status" value="1"/>
</dbReference>
<dbReference type="InterPro" id="IPR001584">
    <property type="entry name" value="Integrase_cat-core"/>
</dbReference>
<keyword evidence="15" id="KW-1185">Reference proteome</keyword>
<keyword evidence="2" id="KW-0808">Transferase</keyword>
<dbReference type="InterPro" id="IPR041588">
    <property type="entry name" value="Integrase_H2C2"/>
</dbReference>
<dbReference type="PROSITE" id="PS50175">
    <property type="entry name" value="ASP_PROT_RETROV"/>
    <property type="match status" value="1"/>
</dbReference>
<dbReference type="EC" id="2.7.7.49" evidence="1"/>
<keyword evidence="5" id="KW-0255">Endonuclease</keyword>
<keyword evidence="6" id="KW-0378">Hydrolase</keyword>
<feature type="region of interest" description="Disordered" evidence="9">
    <location>
        <begin position="54"/>
        <end position="102"/>
    </location>
</feature>
<dbReference type="Gene3D" id="3.10.10.10">
    <property type="entry name" value="HIV Type 1 Reverse Transcriptase, subunit A, domain 1"/>
    <property type="match status" value="1"/>
</dbReference>
<dbReference type="PANTHER" id="PTHR37984">
    <property type="entry name" value="PROTEIN CBG26694"/>
    <property type="match status" value="1"/>
</dbReference>
<dbReference type="Gene3D" id="3.30.70.270">
    <property type="match status" value="2"/>
</dbReference>
<dbReference type="InterPro" id="IPR001878">
    <property type="entry name" value="Znf_CCHC"/>
</dbReference>
<dbReference type="Gene3D" id="4.10.60.10">
    <property type="entry name" value="Zinc finger, CCHC-type"/>
    <property type="match status" value="1"/>
</dbReference>
<dbReference type="CDD" id="cd09274">
    <property type="entry name" value="RNase_HI_RT_Ty3"/>
    <property type="match status" value="1"/>
</dbReference>
<evidence type="ECO:0000256" key="5">
    <source>
        <dbReference type="ARBA" id="ARBA00022759"/>
    </source>
</evidence>
<dbReference type="InterPro" id="IPR050951">
    <property type="entry name" value="Retrovirus_Pol_polyprotein"/>
</dbReference>
<protein>
    <recommendedName>
        <fullName evidence="1">RNA-directed DNA polymerase</fullName>
        <ecNumber evidence="1">2.7.7.49</ecNumber>
    </recommendedName>
</protein>
<evidence type="ECO:0000259" key="10">
    <source>
        <dbReference type="PROSITE" id="PS50158"/>
    </source>
</evidence>
<accession>A0ABR3GZE1</accession>
<reference evidence="14 15" key="1">
    <citation type="submission" date="2024-06" db="EMBL/GenBank/DDBJ databases">
        <title>A chromosome-level genome assembly of beet webworm, Loxostege sticticalis.</title>
        <authorList>
            <person name="Zhang Y."/>
        </authorList>
    </citation>
    <scope>NUCLEOTIDE SEQUENCE [LARGE SCALE GENOMIC DNA]</scope>
    <source>
        <strain evidence="14">AQ026</strain>
        <tissue evidence="14">Whole body</tissue>
    </source>
</reference>
<comment type="caution">
    <text evidence="14">The sequence shown here is derived from an EMBL/GenBank/DDBJ whole genome shotgun (WGS) entry which is preliminary data.</text>
</comment>
<dbReference type="InterPro" id="IPR001969">
    <property type="entry name" value="Aspartic_peptidase_AS"/>
</dbReference>
<dbReference type="InterPro" id="IPR012337">
    <property type="entry name" value="RNaseH-like_sf"/>
</dbReference>
<sequence length="1361" mass="155026">MPKESSGKSRKRGRSSDSGIEQQLQTIISRLTALEDTRGFNLGQVGADIRAPALLAPPEPPVRSHSPPPRASEAHAGAHVQTRTDGAMAGTSSVAASLPPSTTPSAAELIMSEVADKLATAINTINPVRSNHIYISSFDPSLNDFNVWCEEVDYLCRINRWDDRECLARIGHCLKGDARVWLNEWSTNERTWSNFKRDFQSLCPRRIDSANILFEIMKTNSDRYPTYAEYARRSLLRLRVVNGLSEELMSAIIIRGITDPQIRAAATNANLLPCDLVGFLSIYIKPVQNIPVRNKHSEPQSHSRKREHFSSRSKCFKCNGFGHKQNECPKRVKLDNTVDRNEPLGSVASTSNRATSKPEPCSFCKKMGHKVEDCFTKQRSESRGKSNVNFCHEIQDDYQRNDITSAVIQGVPVDILIDSGSQISLITETVVKHFQCTQTPSFCTLRGIGGQEVESSFSTTLTIEFPEISLEVDFHVVPDCYLTVPVILGTDVLNRDGVVYTRTRGVQHLTRSKSVLSVRSSMRDQINTAVDGDDKRRLLNVIEEFSDFFVTGTATTTVNTGSMHIRLHNETPVVYRPYKMSHHEKIRVREIIRDLLDKGIIRESESEFSSPILLVKKKDGSDRMCVDFRALNANTVKDRYPLPLIEDHIDRLGKAKYFTSLDMATGFHQIPMDNDSIRYTGFVTPEGHFEYLKMPYGLANAPVIYQRIISDTLRPFIETGKALVYIDDVLIPSETINEGLQTLRDVLRTLTTAGFSINLKKCTFLATEVDYLGRTISYGQVKPSQHKIEALVRARTPSNVKEVRQFLGLAGYFRRYIPGYSLKTACIANLLRKGVQFQWTDEHEQARKDIIKRLTNEPVLAIYDPSLTTEVHTDASSRGYGAVLLQTDAEGRKRPVAYFSKVTQGAEPRYHSYELETLAVLKALQHFRHYLIGNKFKVVTDCNALKQTQRKKDLLPRIARWWMYLQDYDFELEYRKGTALSHADYLSRNAINMCQIPRPHNWAQIAQAADEETRSLLQKLSDGELDSNRYIKRNDVLYYKLDVAGEQPRFLCYIPKGHRLSLLRIFHDEHQHIGAEKTTDLILRHFWFPGLRQFVRKYIKHCIVCLSHKKVPRQPLQPINSWQKSSIPFDTVHTDVLGPLPDSNGYKFVILIIDAFTKFCLLYPIFRQDTNELKRVFENAISLFGTPRLIVSDRGRMYESSTFCNWIRNLGCEIHFITAEMHQSNGQVERYCRTVMNLIRVETNFRQESWSNVLWKLQLNLNITLQKSTQCSPLNLLIGSDGATPVIRSVVRDVAYEAASPNRESLRELARQRASGLLEENRVQQDARVNERRRVPQPFRIDDLVFVRKTSQSTGKLDSGM</sequence>
<evidence type="ECO:0000256" key="7">
    <source>
        <dbReference type="ARBA" id="ARBA00022918"/>
    </source>
</evidence>
<proteinExistence type="predicted"/>
<dbReference type="Pfam" id="PF00665">
    <property type="entry name" value="rve"/>
    <property type="match status" value="1"/>
</dbReference>
<evidence type="ECO:0000256" key="1">
    <source>
        <dbReference type="ARBA" id="ARBA00012493"/>
    </source>
</evidence>
<dbReference type="InterPro" id="IPR001995">
    <property type="entry name" value="Peptidase_A2_cat"/>
</dbReference>
<dbReference type="InterPro" id="IPR043128">
    <property type="entry name" value="Rev_trsase/Diguanyl_cyclase"/>
</dbReference>
<dbReference type="Gene3D" id="1.10.340.70">
    <property type="match status" value="1"/>
</dbReference>
<evidence type="ECO:0000259" key="11">
    <source>
        <dbReference type="PROSITE" id="PS50175"/>
    </source>
</evidence>
<feature type="region of interest" description="Disordered" evidence="9">
    <location>
        <begin position="1"/>
        <end position="23"/>
    </location>
</feature>
<feature type="domain" description="Reverse transcriptase" evidence="12">
    <location>
        <begin position="596"/>
        <end position="776"/>
    </location>
</feature>
<keyword evidence="8" id="KW-0479">Metal-binding</keyword>
<keyword evidence="8" id="KW-0862">Zinc</keyword>
<evidence type="ECO:0000256" key="9">
    <source>
        <dbReference type="SAM" id="MobiDB-lite"/>
    </source>
</evidence>
<dbReference type="PROSITE" id="PS50878">
    <property type="entry name" value="RT_POL"/>
    <property type="match status" value="1"/>
</dbReference>
<dbReference type="InterPro" id="IPR036397">
    <property type="entry name" value="RNaseH_sf"/>
</dbReference>
<dbReference type="InterPro" id="IPR041373">
    <property type="entry name" value="RT_RNaseH"/>
</dbReference>
<dbReference type="Pfam" id="PF13975">
    <property type="entry name" value="gag-asp_proteas"/>
    <property type="match status" value="1"/>
</dbReference>
<dbReference type="SUPFAM" id="SSF53098">
    <property type="entry name" value="Ribonuclease H-like"/>
    <property type="match status" value="1"/>
</dbReference>
<organism evidence="14 15">
    <name type="scientific">Loxostege sticticalis</name>
    <name type="common">Beet webworm moth</name>
    <dbReference type="NCBI Taxonomy" id="481309"/>
    <lineage>
        <taxon>Eukaryota</taxon>
        <taxon>Metazoa</taxon>
        <taxon>Ecdysozoa</taxon>
        <taxon>Arthropoda</taxon>
        <taxon>Hexapoda</taxon>
        <taxon>Insecta</taxon>
        <taxon>Pterygota</taxon>
        <taxon>Neoptera</taxon>
        <taxon>Endopterygota</taxon>
        <taxon>Lepidoptera</taxon>
        <taxon>Glossata</taxon>
        <taxon>Ditrysia</taxon>
        <taxon>Pyraloidea</taxon>
        <taxon>Crambidae</taxon>
        <taxon>Pyraustinae</taxon>
        <taxon>Loxostege</taxon>
    </lineage>
</organism>
<dbReference type="EMBL" id="JBEUOH010000031">
    <property type="protein sequence ID" value="KAL0852703.1"/>
    <property type="molecule type" value="Genomic_DNA"/>
</dbReference>
<feature type="compositionally biased region" description="Pro residues" evidence="9">
    <location>
        <begin position="55"/>
        <end position="70"/>
    </location>
</feature>
<keyword evidence="3" id="KW-0548">Nucleotidyltransferase</keyword>
<dbReference type="CDD" id="cd01647">
    <property type="entry name" value="RT_LTR"/>
    <property type="match status" value="1"/>
</dbReference>
<gene>
    <name evidence="14" type="ORF">ABMA27_012538</name>
</gene>
<evidence type="ECO:0000313" key="14">
    <source>
        <dbReference type="EMBL" id="KAL0852703.1"/>
    </source>
</evidence>
<feature type="domain" description="CCHC-type" evidence="10">
    <location>
        <begin position="314"/>
        <end position="330"/>
    </location>
</feature>
<evidence type="ECO:0000256" key="3">
    <source>
        <dbReference type="ARBA" id="ARBA00022695"/>
    </source>
</evidence>
<evidence type="ECO:0000259" key="13">
    <source>
        <dbReference type="PROSITE" id="PS50994"/>
    </source>
</evidence>
<evidence type="ECO:0000256" key="6">
    <source>
        <dbReference type="ARBA" id="ARBA00022801"/>
    </source>
</evidence>
<evidence type="ECO:0000256" key="4">
    <source>
        <dbReference type="ARBA" id="ARBA00022722"/>
    </source>
</evidence>
<feature type="domain" description="Peptidase A2" evidence="11">
    <location>
        <begin position="413"/>
        <end position="492"/>
    </location>
</feature>
<dbReference type="Proteomes" id="UP001549920">
    <property type="component" value="Unassembled WGS sequence"/>
</dbReference>
<dbReference type="Pfam" id="PF17921">
    <property type="entry name" value="Integrase_H2C2"/>
    <property type="match status" value="1"/>
</dbReference>
<dbReference type="Pfam" id="PF00078">
    <property type="entry name" value="RVT_1"/>
    <property type="match status" value="1"/>
</dbReference>
<keyword evidence="7" id="KW-0695">RNA-directed DNA polymerase</keyword>
<dbReference type="SUPFAM" id="SSF50630">
    <property type="entry name" value="Acid proteases"/>
    <property type="match status" value="1"/>
</dbReference>
<name>A0ABR3GZE1_LOXSC</name>
<dbReference type="SUPFAM" id="SSF57756">
    <property type="entry name" value="Retrovirus zinc finger-like domains"/>
    <property type="match status" value="1"/>
</dbReference>
<keyword evidence="4" id="KW-0540">Nuclease</keyword>
<dbReference type="SUPFAM" id="SSF56672">
    <property type="entry name" value="DNA/RNA polymerases"/>
    <property type="match status" value="1"/>
</dbReference>
<evidence type="ECO:0000256" key="8">
    <source>
        <dbReference type="PROSITE-ProRule" id="PRU00047"/>
    </source>
</evidence>
<dbReference type="InterPro" id="IPR021109">
    <property type="entry name" value="Peptidase_aspartic_dom_sf"/>
</dbReference>
<dbReference type="InterPro" id="IPR043502">
    <property type="entry name" value="DNA/RNA_pol_sf"/>
</dbReference>
<dbReference type="PROSITE" id="PS50158">
    <property type="entry name" value="ZF_CCHC"/>
    <property type="match status" value="1"/>
</dbReference>
<dbReference type="InterPro" id="IPR000477">
    <property type="entry name" value="RT_dom"/>
</dbReference>
<dbReference type="InterPro" id="IPR036875">
    <property type="entry name" value="Znf_CCHC_sf"/>
</dbReference>
<keyword evidence="8" id="KW-0863">Zinc-finger</keyword>
<dbReference type="PANTHER" id="PTHR37984:SF5">
    <property type="entry name" value="PROTEIN NYNRIN-LIKE"/>
    <property type="match status" value="1"/>
</dbReference>
<dbReference type="Pfam" id="PF17917">
    <property type="entry name" value="RT_RNaseH"/>
    <property type="match status" value="1"/>
</dbReference>
<dbReference type="Gene3D" id="2.40.70.10">
    <property type="entry name" value="Acid Proteases"/>
    <property type="match status" value="1"/>
</dbReference>
<dbReference type="Gene3D" id="3.30.420.10">
    <property type="entry name" value="Ribonuclease H-like superfamily/Ribonuclease H"/>
    <property type="match status" value="1"/>
</dbReference>
<evidence type="ECO:0000259" key="12">
    <source>
        <dbReference type="PROSITE" id="PS50878"/>
    </source>
</evidence>